<accession>A0ABP8E7I6</accession>
<evidence type="ECO:0000256" key="6">
    <source>
        <dbReference type="ARBA" id="ARBA00023075"/>
    </source>
</evidence>
<comment type="similarity">
    <text evidence="8">Belongs to the NqrA family.</text>
</comment>
<evidence type="ECO:0000256" key="8">
    <source>
        <dbReference type="HAMAP-Rule" id="MF_00425"/>
    </source>
</evidence>
<evidence type="ECO:0000256" key="2">
    <source>
        <dbReference type="ARBA" id="ARBA00022967"/>
    </source>
</evidence>
<organism evidence="12 13">
    <name type="scientific">Hyunsoonleella aestuarii</name>
    <dbReference type="NCBI Taxonomy" id="912802"/>
    <lineage>
        <taxon>Bacteria</taxon>
        <taxon>Pseudomonadati</taxon>
        <taxon>Bacteroidota</taxon>
        <taxon>Flavobacteriia</taxon>
        <taxon>Flavobacteriales</taxon>
        <taxon>Flavobacteriaceae</taxon>
    </lineage>
</organism>
<name>A0ABP8E7I6_9FLAO</name>
<keyword evidence="6 8" id="KW-0830">Ubiquinone</keyword>
<dbReference type="NCBIfam" id="TIGR01936">
    <property type="entry name" value="nqrA"/>
    <property type="match status" value="1"/>
</dbReference>
<keyword evidence="3 8" id="KW-0520">NAD</keyword>
<dbReference type="InterPro" id="IPR022615">
    <property type="entry name" value="NqrA_C_domain"/>
</dbReference>
<keyword evidence="5 8" id="KW-0406">Ion transport</keyword>
<comment type="function">
    <text evidence="8">NQR complex catalyzes the reduction of ubiquinone-1 to ubiquinol by two successive reactions, coupled with the transport of Na(+) ions from the cytoplasm to the periplasm. NqrA to NqrE are probably involved in the second step, the conversion of ubisemiquinone to ubiquinol.</text>
</comment>
<protein>
    <recommendedName>
        <fullName evidence="8">Na(+)-translocating NADH-quinone reductase subunit A</fullName>
        <shortName evidence="8">Na(+)-NQR subunit A</shortName>
        <shortName evidence="8">Na(+)-translocating NQR subunit A</shortName>
        <ecNumber evidence="8">7.2.1.1</ecNumber>
    </recommendedName>
    <alternativeName>
        <fullName evidence="8">NQR complex subunit A</fullName>
    </alternativeName>
    <alternativeName>
        <fullName evidence="8">NQR-1 subunit A</fullName>
    </alternativeName>
</protein>
<evidence type="ECO:0000256" key="5">
    <source>
        <dbReference type="ARBA" id="ARBA00023065"/>
    </source>
</evidence>
<dbReference type="Pfam" id="PF05896">
    <property type="entry name" value="NQRA_N"/>
    <property type="match status" value="1"/>
</dbReference>
<comment type="catalytic activity">
    <reaction evidence="8">
        <text>a ubiquinone + n Na(+)(in) + NADH + H(+) = a ubiquinol + n Na(+)(out) + NAD(+)</text>
        <dbReference type="Rhea" id="RHEA:47748"/>
        <dbReference type="Rhea" id="RHEA-COMP:9565"/>
        <dbReference type="Rhea" id="RHEA-COMP:9566"/>
        <dbReference type="ChEBI" id="CHEBI:15378"/>
        <dbReference type="ChEBI" id="CHEBI:16389"/>
        <dbReference type="ChEBI" id="CHEBI:17976"/>
        <dbReference type="ChEBI" id="CHEBI:29101"/>
        <dbReference type="ChEBI" id="CHEBI:57540"/>
        <dbReference type="ChEBI" id="CHEBI:57945"/>
        <dbReference type="EC" id="7.2.1.1"/>
    </reaction>
</comment>
<evidence type="ECO:0000256" key="7">
    <source>
        <dbReference type="ARBA" id="ARBA00023201"/>
    </source>
</evidence>
<keyword evidence="4 8" id="KW-0915">Sodium</keyword>
<dbReference type="Proteomes" id="UP001500027">
    <property type="component" value="Unassembled WGS sequence"/>
</dbReference>
<reference evidence="13" key="1">
    <citation type="journal article" date="2019" name="Int. J. Syst. Evol. Microbiol.">
        <title>The Global Catalogue of Microorganisms (GCM) 10K type strain sequencing project: providing services to taxonomists for standard genome sequencing and annotation.</title>
        <authorList>
            <consortium name="The Broad Institute Genomics Platform"/>
            <consortium name="The Broad Institute Genome Sequencing Center for Infectious Disease"/>
            <person name="Wu L."/>
            <person name="Ma J."/>
        </authorList>
    </citation>
    <scope>NUCLEOTIDE SEQUENCE [LARGE SCALE GENOMIC DNA]</scope>
    <source>
        <strain evidence="13">JCM 17452</strain>
    </source>
</reference>
<dbReference type="Pfam" id="PF24836">
    <property type="entry name" value="NQRA_2nd"/>
    <property type="match status" value="1"/>
</dbReference>
<comment type="caution">
    <text evidence="12">The sequence shown here is derived from an EMBL/GenBank/DDBJ whole genome shotgun (WGS) entry which is preliminary data.</text>
</comment>
<evidence type="ECO:0000259" key="11">
    <source>
        <dbReference type="Pfam" id="PF24836"/>
    </source>
</evidence>
<dbReference type="EMBL" id="BAABAV010000001">
    <property type="protein sequence ID" value="GAA4268168.1"/>
    <property type="molecule type" value="Genomic_DNA"/>
</dbReference>
<keyword evidence="1 8" id="KW-0813">Transport</keyword>
<evidence type="ECO:0000259" key="10">
    <source>
        <dbReference type="Pfam" id="PF11973"/>
    </source>
</evidence>
<sequence length="486" mass="53521">MNIGGIKFYLIFYKTVLLIRIFAPIFRQLISIKINMSNDIRIKKGLDINLKGEAEKSVEQAIISNYCTIRPEDFHGTIPKLVAKEGTVVKAGGVLFYDKSNEAIKFASPVSGKVIEVLRGPKRRIDAIKIESDKKQSYQDLGKFSLDSTKGEDVKAHLLSSGCWPFIKQRPYDVIANPDKAPKAIFISGYASAPLAADLDFTLQGKEAELQVAILALGKLTEGAVHIGIGKNSNSPLAGLSGVTYHKVSGPHPSGNVGTLINKVDPINKGEVAWTVSAQDLVIIGELLLTGKFNAERVVALVGSSVEKPRYFTTKIGSEVATIIYDKGISQDAHVRVISGNVLSGKHIKPDGSLDYYSNVISVIPEGDDYELFGWNKPVFNKISTSRALTFSWLNPKKQYNLNTNTNGEHRAFVTTGTYEEVFPLDIYPMQILKACMYQDLDEMEALGMYEVAPEDFALTEFVCVSKQPHQKIIREGLDLMLKEIG</sequence>
<dbReference type="HAMAP" id="MF_00425">
    <property type="entry name" value="NqrA"/>
    <property type="match status" value="1"/>
</dbReference>
<feature type="domain" description="NqrA second alpha/beta" evidence="11">
    <location>
        <begin position="151"/>
        <end position="293"/>
    </location>
</feature>
<evidence type="ECO:0000313" key="12">
    <source>
        <dbReference type="EMBL" id="GAA4268168.1"/>
    </source>
</evidence>
<dbReference type="InterPro" id="IPR056147">
    <property type="entry name" value="NQRA_N"/>
</dbReference>
<dbReference type="EC" id="7.2.1.1" evidence="8"/>
<dbReference type="PANTHER" id="PTHR37839:SF1">
    <property type="entry name" value="NA(+)-TRANSLOCATING NADH-QUINONE REDUCTASE SUBUNIT A"/>
    <property type="match status" value="1"/>
</dbReference>
<evidence type="ECO:0000256" key="3">
    <source>
        <dbReference type="ARBA" id="ARBA00023027"/>
    </source>
</evidence>
<gene>
    <name evidence="8" type="primary">nqrA</name>
    <name evidence="12" type="ORF">GCM10022257_02690</name>
</gene>
<dbReference type="PANTHER" id="PTHR37839">
    <property type="entry name" value="NA(+)-TRANSLOCATING NADH-QUINONE REDUCTASE SUBUNIT A"/>
    <property type="match status" value="1"/>
</dbReference>
<evidence type="ECO:0000256" key="1">
    <source>
        <dbReference type="ARBA" id="ARBA00022448"/>
    </source>
</evidence>
<feature type="domain" description="NqrA N-terminal barrel-sandwich hybrid" evidence="9">
    <location>
        <begin position="40"/>
        <end position="132"/>
    </location>
</feature>
<evidence type="ECO:0000256" key="4">
    <source>
        <dbReference type="ARBA" id="ARBA00023053"/>
    </source>
</evidence>
<dbReference type="NCBIfam" id="NF003761">
    <property type="entry name" value="PRK05352.1-4"/>
    <property type="match status" value="1"/>
</dbReference>
<dbReference type="InterPro" id="IPR056148">
    <property type="entry name" value="NQRA_2nd"/>
</dbReference>
<keyword evidence="2 8" id="KW-1278">Translocase</keyword>
<dbReference type="Pfam" id="PF11973">
    <property type="entry name" value="NQRA_SLBB"/>
    <property type="match status" value="1"/>
</dbReference>
<dbReference type="InterPro" id="IPR008703">
    <property type="entry name" value="NqrA"/>
</dbReference>
<keyword evidence="13" id="KW-1185">Reference proteome</keyword>
<evidence type="ECO:0000313" key="13">
    <source>
        <dbReference type="Proteomes" id="UP001500027"/>
    </source>
</evidence>
<keyword evidence="7 8" id="KW-0739">Sodium transport</keyword>
<evidence type="ECO:0000259" key="9">
    <source>
        <dbReference type="Pfam" id="PF05896"/>
    </source>
</evidence>
<feature type="domain" description="Na(+)-translocating NADH-quinone reductase subunit A C-terminal" evidence="10">
    <location>
        <begin position="298"/>
        <end position="348"/>
    </location>
</feature>
<comment type="subunit">
    <text evidence="8">Composed of six subunits; NqrA, NqrB, NqrC, NqrD, NqrE and NqrF.</text>
</comment>
<proteinExistence type="inferred from homology"/>